<dbReference type="InParanoid" id="A0A401G926"/>
<dbReference type="AlphaFoldDB" id="A0A401G926"/>
<dbReference type="Proteomes" id="UP000287166">
    <property type="component" value="Unassembled WGS sequence"/>
</dbReference>
<dbReference type="GeneID" id="38775579"/>
<reference evidence="1 2" key="1">
    <citation type="journal article" date="2018" name="Sci. Rep.">
        <title>Genome sequence of the cauliflower mushroom Sparassis crispa (Hanabiratake) and its association with beneficial usage.</title>
        <authorList>
            <person name="Kiyama R."/>
            <person name="Furutani Y."/>
            <person name="Kawaguchi K."/>
            <person name="Nakanishi T."/>
        </authorList>
    </citation>
    <scope>NUCLEOTIDE SEQUENCE [LARGE SCALE GENOMIC DNA]</scope>
</reference>
<organism evidence="1 2">
    <name type="scientific">Sparassis crispa</name>
    <dbReference type="NCBI Taxonomy" id="139825"/>
    <lineage>
        <taxon>Eukaryota</taxon>
        <taxon>Fungi</taxon>
        <taxon>Dikarya</taxon>
        <taxon>Basidiomycota</taxon>
        <taxon>Agaricomycotina</taxon>
        <taxon>Agaricomycetes</taxon>
        <taxon>Polyporales</taxon>
        <taxon>Sparassidaceae</taxon>
        <taxon>Sparassis</taxon>
    </lineage>
</organism>
<comment type="caution">
    <text evidence="1">The sequence shown here is derived from an EMBL/GenBank/DDBJ whole genome shotgun (WGS) entry which is preliminary data.</text>
</comment>
<name>A0A401G926_9APHY</name>
<evidence type="ECO:0000313" key="1">
    <source>
        <dbReference type="EMBL" id="GBE78662.1"/>
    </source>
</evidence>
<dbReference type="RefSeq" id="XP_027609575.1">
    <property type="nucleotide sequence ID" value="XM_027753774.1"/>
</dbReference>
<gene>
    <name evidence="1" type="ORF">SCP_0115530</name>
</gene>
<evidence type="ECO:0000313" key="2">
    <source>
        <dbReference type="Proteomes" id="UP000287166"/>
    </source>
</evidence>
<proteinExistence type="predicted"/>
<sequence>MCEEYASLLGTNRLNAPQEFKLLPVDACCMRCKGSMPGLSYYGILNKSSKWCAFDHFCTSNRYKQTLRAPGGMSDRV</sequence>
<accession>A0A401G926</accession>
<protein>
    <submittedName>
        <fullName evidence="1">Uncharacterized protein</fullName>
    </submittedName>
</protein>
<dbReference type="EMBL" id="BFAD01000001">
    <property type="protein sequence ID" value="GBE78662.1"/>
    <property type="molecule type" value="Genomic_DNA"/>
</dbReference>
<keyword evidence="2" id="KW-1185">Reference proteome</keyword>